<organism evidence="1">
    <name type="scientific">Arundo donax</name>
    <name type="common">Giant reed</name>
    <name type="synonym">Donax arundinaceus</name>
    <dbReference type="NCBI Taxonomy" id="35708"/>
    <lineage>
        <taxon>Eukaryota</taxon>
        <taxon>Viridiplantae</taxon>
        <taxon>Streptophyta</taxon>
        <taxon>Embryophyta</taxon>
        <taxon>Tracheophyta</taxon>
        <taxon>Spermatophyta</taxon>
        <taxon>Magnoliopsida</taxon>
        <taxon>Liliopsida</taxon>
        <taxon>Poales</taxon>
        <taxon>Poaceae</taxon>
        <taxon>PACMAD clade</taxon>
        <taxon>Arundinoideae</taxon>
        <taxon>Arundineae</taxon>
        <taxon>Arundo</taxon>
    </lineage>
</organism>
<reference evidence="1" key="1">
    <citation type="submission" date="2014-09" db="EMBL/GenBank/DDBJ databases">
        <authorList>
            <person name="Magalhaes I.L.F."/>
            <person name="Oliveira U."/>
            <person name="Santos F.R."/>
            <person name="Vidigal T.H.D.A."/>
            <person name="Brescovit A.D."/>
            <person name="Santos A.J."/>
        </authorList>
    </citation>
    <scope>NUCLEOTIDE SEQUENCE</scope>
    <source>
        <tissue evidence="1">Shoot tissue taken approximately 20 cm above the soil surface</tissue>
    </source>
</reference>
<accession>A0A0A9FFA0</accession>
<dbReference type="AlphaFoldDB" id="A0A0A9FFA0"/>
<sequence length="58" mass="6634">MINRTAVHSEIYMNRSGNDKFTQTDYAQSCRCKITSLPQSCYRWAGNFDSPVALRITS</sequence>
<dbReference type="EMBL" id="GBRH01190958">
    <property type="protein sequence ID" value="JAE06938.1"/>
    <property type="molecule type" value="Transcribed_RNA"/>
</dbReference>
<evidence type="ECO:0000313" key="1">
    <source>
        <dbReference type="EMBL" id="JAE06938.1"/>
    </source>
</evidence>
<reference evidence="1" key="2">
    <citation type="journal article" date="2015" name="Data Brief">
        <title>Shoot transcriptome of the giant reed, Arundo donax.</title>
        <authorList>
            <person name="Barrero R.A."/>
            <person name="Guerrero F.D."/>
            <person name="Moolhuijzen P."/>
            <person name="Goolsby J.A."/>
            <person name="Tidwell J."/>
            <person name="Bellgard S.E."/>
            <person name="Bellgard M.I."/>
        </authorList>
    </citation>
    <scope>NUCLEOTIDE SEQUENCE</scope>
    <source>
        <tissue evidence="1">Shoot tissue taken approximately 20 cm above the soil surface</tissue>
    </source>
</reference>
<name>A0A0A9FFA0_ARUDO</name>
<proteinExistence type="predicted"/>
<protein>
    <submittedName>
        <fullName evidence="1">Uncharacterized protein</fullName>
    </submittedName>
</protein>